<dbReference type="InterPro" id="IPR014830">
    <property type="entry name" value="Glycolipid_transfer_prot_dom"/>
</dbReference>
<feature type="domain" description="Glycolipid transfer protein" evidence="2">
    <location>
        <begin position="26"/>
        <end position="61"/>
    </location>
</feature>
<name>A0A8J5N8T4_HOMAM</name>
<dbReference type="SUPFAM" id="SSF110004">
    <property type="entry name" value="Glycolipid transfer protein, GLTP"/>
    <property type="match status" value="1"/>
</dbReference>
<dbReference type="GO" id="GO:0005829">
    <property type="term" value="C:cytosol"/>
    <property type="evidence" value="ECO:0007669"/>
    <property type="project" value="TreeGrafter"/>
</dbReference>
<evidence type="ECO:0000313" key="3">
    <source>
        <dbReference type="EMBL" id="KAG7175207.1"/>
    </source>
</evidence>
<keyword evidence="1" id="KW-0813">Transport</keyword>
<dbReference type="Pfam" id="PF08718">
    <property type="entry name" value="GLTP"/>
    <property type="match status" value="2"/>
</dbReference>
<dbReference type="AlphaFoldDB" id="A0A8J5N8T4"/>
<accession>A0A8J5N8T4</accession>
<dbReference type="EMBL" id="JAHLQT010006108">
    <property type="protein sequence ID" value="KAG7175207.1"/>
    <property type="molecule type" value="Genomic_DNA"/>
</dbReference>
<comment type="caution">
    <text evidence="3">The sequence shown here is derived from an EMBL/GenBank/DDBJ whole genome shotgun (WGS) entry which is preliminary data.</text>
</comment>
<protein>
    <submittedName>
        <fullName evidence="3">Glycolipid transfer protein-like</fullName>
    </submittedName>
</protein>
<dbReference type="PANTHER" id="PTHR10219:SF25">
    <property type="entry name" value="PLECKSTRIN HOMOLOGY DOMAIN-CONTAINING FAMILY A MEMBER 8"/>
    <property type="match status" value="1"/>
</dbReference>
<evidence type="ECO:0000259" key="2">
    <source>
        <dbReference type="Pfam" id="PF08718"/>
    </source>
</evidence>
<dbReference type="GO" id="GO:0016020">
    <property type="term" value="C:membrane"/>
    <property type="evidence" value="ECO:0007669"/>
    <property type="project" value="TreeGrafter"/>
</dbReference>
<sequence length="231" mass="26734">MSEDNPPHFFSQLSPLYPKPTEDGKINTVQFLEASKSFIQIYDLMGTTFYVVKKDMSGNIEVKQTVNICGLSINDSFNPFQKLYKTYNKASEKYKYLNDLIYEERNDPSLFAVDALLWLKRALEFTVAFVNGICEEHEKGKKSERIDHLATEAYNQTLKPYHMWLVQNLFKVVVKSISYRSDLVKSLYMGKVGSEDVLYAGCSAYIKHLETNLKIIVQMYDEWGLNNDKKV</sequence>
<reference evidence="3" key="1">
    <citation type="journal article" date="2021" name="Sci. Adv.">
        <title>The American lobster genome reveals insights on longevity, neural, and immune adaptations.</title>
        <authorList>
            <person name="Polinski J.M."/>
            <person name="Zimin A.V."/>
            <person name="Clark K.F."/>
            <person name="Kohn A.B."/>
            <person name="Sadowski N."/>
            <person name="Timp W."/>
            <person name="Ptitsyn A."/>
            <person name="Khanna P."/>
            <person name="Romanova D.Y."/>
            <person name="Williams P."/>
            <person name="Greenwood S.J."/>
            <person name="Moroz L.L."/>
            <person name="Walt D.R."/>
            <person name="Bodnar A.G."/>
        </authorList>
    </citation>
    <scope>NUCLEOTIDE SEQUENCE</scope>
    <source>
        <strain evidence="3">GMGI-L3</strain>
    </source>
</reference>
<dbReference type="InterPro" id="IPR036497">
    <property type="entry name" value="GLTP_sf"/>
</dbReference>
<evidence type="ECO:0000256" key="1">
    <source>
        <dbReference type="ARBA" id="ARBA00022448"/>
    </source>
</evidence>
<feature type="domain" description="Glycolipid transfer protein" evidence="2">
    <location>
        <begin position="74"/>
        <end position="187"/>
    </location>
</feature>
<dbReference type="GO" id="GO:1902387">
    <property type="term" value="F:ceramide 1-phosphate binding"/>
    <property type="evidence" value="ECO:0007669"/>
    <property type="project" value="TreeGrafter"/>
</dbReference>
<dbReference type="Gene3D" id="1.10.3520.10">
    <property type="entry name" value="Glycolipid transfer protein"/>
    <property type="match status" value="1"/>
</dbReference>
<proteinExistence type="predicted"/>
<keyword evidence="4" id="KW-1185">Reference proteome</keyword>
<dbReference type="PANTHER" id="PTHR10219">
    <property type="entry name" value="GLYCOLIPID TRANSFER PROTEIN-RELATED"/>
    <property type="match status" value="1"/>
</dbReference>
<evidence type="ECO:0000313" key="4">
    <source>
        <dbReference type="Proteomes" id="UP000747542"/>
    </source>
</evidence>
<organism evidence="3 4">
    <name type="scientific">Homarus americanus</name>
    <name type="common">American lobster</name>
    <dbReference type="NCBI Taxonomy" id="6706"/>
    <lineage>
        <taxon>Eukaryota</taxon>
        <taxon>Metazoa</taxon>
        <taxon>Ecdysozoa</taxon>
        <taxon>Arthropoda</taxon>
        <taxon>Crustacea</taxon>
        <taxon>Multicrustacea</taxon>
        <taxon>Malacostraca</taxon>
        <taxon>Eumalacostraca</taxon>
        <taxon>Eucarida</taxon>
        <taxon>Decapoda</taxon>
        <taxon>Pleocyemata</taxon>
        <taxon>Astacidea</taxon>
        <taxon>Nephropoidea</taxon>
        <taxon>Nephropidae</taxon>
        <taxon>Homarus</taxon>
    </lineage>
</organism>
<gene>
    <name evidence="3" type="primary">GLTP-L</name>
    <name evidence="3" type="ORF">Hamer_G001230</name>
</gene>
<dbReference type="Proteomes" id="UP000747542">
    <property type="component" value="Unassembled WGS sequence"/>
</dbReference>
<dbReference type="FunFam" id="1.10.3520.10:FF:000001">
    <property type="entry name" value="Pleckstrin domain-containing family A member 8"/>
    <property type="match status" value="1"/>
</dbReference>
<dbReference type="GO" id="GO:1902388">
    <property type="term" value="F:ceramide 1-phosphate transfer activity"/>
    <property type="evidence" value="ECO:0007669"/>
    <property type="project" value="TreeGrafter"/>
</dbReference>